<dbReference type="Pfam" id="PF13332">
    <property type="entry name" value="Fil_haemagg_2"/>
    <property type="match status" value="2"/>
</dbReference>
<dbReference type="RefSeq" id="WP_274585778.1">
    <property type="nucleotide sequence ID" value="NZ_CP146598.1"/>
</dbReference>
<reference evidence="9" key="2">
    <citation type="submission" date="2024-02" db="EMBL/GenBank/DDBJ databases">
        <title>Neisseria leonii sp. nov.</title>
        <authorList>
            <person name="Boutroux M."/>
            <person name="Favre-Rochex S."/>
            <person name="Gorgette O."/>
            <person name="Touak G."/>
            <person name="Muhle E."/>
            <person name="Chesneau O."/>
            <person name="Clermont D."/>
            <person name="Rahi P."/>
        </authorList>
    </citation>
    <scope>NUCLEOTIDE SEQUENCE</scope>
    <source>
        <strain evidence="9">51.81</strain>
    </source>
</reference>
<dbReference type="GO" id="GO:0003824">
    <property type="term" value="F:catalytic activity"/>
    <property type="evidence" value="ECO:0007669"/>
    <property type="project" value="UniProtKB-ARBA"/>
</dbReference>
<feature type="region of interest" description="Disordered" evidence="6">
    <location>
        <begin position="1533"/>
        <end position="1552"/>
    </location>
</feature>
<accession>A0A9X4IBT0</accession>
<evidence type="ECO:0000313" key="10">
    <source>
        <dbReference type="Proteomes" id="UP001149607"/>
    </source>
</evidence>
<dbReference type="NCBIfam" id="TIGR01901">
    <property type="entry name" value="adhes_NPXG"/>
    <property type="match status" value="1"/>
</dbReference>
<organism evidence="8">
    <name type="scientific">Neisseria leonii</name>
    <dbReference type="NCBI Taxonomy" id="2995413"/>
    <lineage>
        <taxon>Bacteria</taxon>
        <taxon>Pseudomonadati</taxon>
        <taxon>Pseudomonadota</taxon>
        <taxon>Betaproteobacteria</taxon>
        <taxon>Neisseriales</taxon>
        <taxon>Neisseriaceae</taxon>
        <taxon>Neisseria</taxon>
    </lineage>
</organism>
<dbReference type="InterPro" id="IPR024973">
    <property type="entry name" value="ESPR"/>
</dbReference>
<feature type="region of interest" description="Disordered" evidence="6">
    <location>
        <begin position="2045"/>
        <end position="2075"/>
    </location>
</feature>
<dbReference type="InterPro" id="IPR012334">
    <property type="entry name" value="Pectin_lyas_fold"/>
</dbReference>
<proteinExistence type="inferred from homology"/>
<dbReference type="GO" id="GO:0090729">
    <property type="term" value="F:toxin activity"/>
    <property type="evidence" value="ECO:0007669"/>
    <property type="project" value="UniProtKB-KW"/>
</dbReference>
<comment type="similarity">
    <text evidence="5">In the N-terminal section; belongs to the CdiA toxin family.</text>
</comment>
<dbReference type="Pfam" id="PF05594">
    <property type="entry name" value="Fil_haemagg"/>
    <property type="match status" value="8"/>
</dbReference>
<evidence type="ECO:0000256" key="2">
    <source>
        <dbReference type="ARBA" id="ARBA00022656"/>
    </source>
</evidence>
<comment type="subcellular location">
    <subcellularLocation>
        <location evidence="1">Target cell</location>
        <location evidence="1">Target cell cytoplasm</location>
    </subcellularLocation>
</comment>
<dbReference type="InterPro" id="IPR010069">
    <property type="entry name" value="CdiA_FHA1_rpt"/>
</dbReference>
<keyword evidence="4" id="KW-0843">Virulence</keyword>
<dbReference type="InterPro" id="IPR006914">
    <property type="entry name" value="VENN_dom"/>
</dbReference>
<feature type="domain" description="Filamentous haemagglutinin FhaB/tRNA nuclease CdiA-like TPS" evidence="7">
    <location>
        <begin position="91"/>
        <end position="211"/>
    </location>
</feature>
<evidence type="ECO:0000313" key="8">
    <source>
        <dbReference type="EMBL" id="MDD9328735.1"/>
    </source>
</evidence>
<feature type="region of interest" description="Disordered" evidence="6">
    <location>
        <begin position="412"/>
        <end position="444"/>
    </location>
</feature>
<dbReference type="SMART" id="SM00912">
    <property type="entry name" value="Haemagg_act"/>
    <property type="match status" value="1"/>
</dbReference>
<evidence type="ECO:0000256" key="1">
    <source>
        <dbReference type="ARBA" id="ARBA00004219"/>
    </source>
</evidence>
<dbReference type="InterPro" id="IPR025157">
    <property type="entry name" value="Hemagglutinin_rpt"/>
</dbReference>
<keyword evidence="3" id="KW-1266">Target cell cytoplasm</keyword>
<dbReference type="Proteomes" id="UP001149607">
    <property type="component" value="Chromosome"/>
</dbReference>
<dbReference type="Pfam" id="PF13018">
    <property type="entry name" value="ESPR"/>
    <property type="match status" value="1"/>
</dbReference>
<evidence type="ECO:0000256" key="5">
    <source>
        <dbReference type="ARBA" id="ARBA00024043"/>
    </source>
</evidence>
<dbReference type="Gene3D" id="2.160.20.10">
    <property type="entry name" value="Single-stranded right-handed beta-helix, Pectin lyase-like"/>
    <property type="match status" value="1"/>
</dbReference>
<dbReference type="Pfam" id="PF04829">
    <property type="entry name" value="PT-VENN"/>
    <property type="match status" value="1"/>
</dbReference>
<gene>
    <name evidence="8" type="ORF">ORY91_002173</name>
    <name evidence="9" type="ORF">V9W64_05920</name>
</gene>
<name>A0A9X4IBT0_9NEIS</name>
<dbReference type="InterPro" id="IPR011050">
    <property type="entry name" value="Pectin_lyase_fold/virulence"/>
</dbReference>
<dbReference type="Pfam" id="PF05860">
    <property type="entry name" value="TPS"/>
    <property type="match status" value="1"/>
</dbReference>
<evidence type="ECO:0000256" key="6">
    <source>
        <dbReference type="SAM" id="MobiDB-lite"/>
    </source>
</evidence>
<feature type="region of interest" description="Disordered" evidence="6">
    <location>
        <begin position="1611"/>
        <end position="1661"/>
    </location>
</feature>
<reference evidence="8" key="1">
    <citation type="submission" date="2022-10" db="EMBL/GenBank/DDBJ databases">
        <authorList>
            <person name="Boutroux M."/>
        </authorList>
    </citation>
    <scope>NUCLEOTIDE SEQUENCE</scope>
    <source>
        <strain evidence="8">51.81</strain>
    </source>
</reference>
<sequence>MNKAFYKVIFNQRRGCMMAVAENVKREGKSVADTQDKNHSAHISAGFVQTFSILSFSVSMILGAASIAFADGIIADQYAPGHQQPTILKTANGTPQINIQTPTQAGVSVNQYRQFDVNGKGVILNNSRSSVQTQLGGWIQGNPWLAAGGAEVIVNQVNSPNPALLNGYIEIGGRKAEVVIANPAGIQVNGAGFINAAGVTLTTGRPIFDNGRLSGFQVRDGRIAVHGGGLDTSTADYTRILTRAAQINAGIWAKDLSVVSGGNDVAADGSYTAVSDGSPVPAIAIDSSQLGGMYAGKIVLISGDKGAAIQNAGQIFASAGGVILDAAGNLANSGTVASQQRTQIQTQSMQNSGVLLSSGELDLRHSGSLTNRKTGQIQAARLAIQAAQLDNAGSIAQTGNQKFNIDIHDTARNQGRIGSPDKPPAASNGSGSDTGHHEDQSQKTVPIVPTAATGAGKATVSSDNATLPNLADGTLEVRGMLNNSGSIIANGQTYAVARQGLNNAGQMDIHQLDVQGPAFDNHNGTLISDTAHIQTGRLNNQNGNITIRRQLTVETARFNNADGKLLSAGEARLAVSDGLSNEKQGQIQAGHLNLQAADLDNAGNITGENDSNLTIQNRLRNAGSIAVRRFAAKGQVLDNMQGQIAVENADIQSRELINRSGNITADGQLTVRSRHTDNRNGKLLSVNRAELTLSDSLSNQGGTIAANRQLFIGNGQNRTLAVDNTGGTIQSGGNVSIQAKSLANNGTLSAADRLNIALQDDFSVERDIIAGGGLSLNTQGSLTNTRTLQAGEQLYIQAANIHNDVQGSIRSGGITDIDVRQNLDNRGLIDGQRTQIRAEQLRNTGTGRIYGNRLSVAANRLDNQDENGKGAAIAAREELNLGIARLNNRENSLIYSGGHMAVGGTLDAQGQAAGKAQSIHNASAVIEAAGGIRLNVQTLRNTNEHLQTRLVETGREHIVDYEAFGRHELLREGTQQALGWFVYNDESDHLRTPDGATHNQWHKYDYEKVTQETRVTQTAPAKIISGGDLSIDAGEVFNQDSQVIAGGNLLVAAGPGGLHNEQTFGEKKVFSENGKLHRYWRAKRRGRDTTGYSRQDYTLPSEITRNTPLGSFAYEAYRNALSHQAPNPGTGLEADNWDHIRSAQRNPLSFPDQAGRFVRLPNSSLFTVNPANKGYIVETDPRFAGYRQWLGSDYMLAHLKTDPNNLHKRLGDGYYEQRFINEQIAELTGYRRLDGYRSDEEQFKALMDNGAAAARSMNLSIGVALSAEQVAQLTSDIVWPVRKEVQLPDGSIETVLVPQVYMRVKNGDIDGQGALLSGSHTRLNVSGRLKNSDTVAGRNELIIHTDTLDNTGGRVHARQAAVSAVQDINNIGGTLSARDTLLLQAGGNINSRSTTARSQNAQGSSTYLERVAGIYITGKQDGMLAVQAGNDINLTAAQIRNQSEQGQTRIQAGRDINLDTVQTGRHQETRFDADNRIIRGSTNEIGSSIQTQGSIALLAGNNLNARAAEVGSANGTLAAIARNDININAGIDSTSADDASKHKGRSGGGNKLVITDTVRNRSETAQSSTFDGKRVILEAGHNTAVRGSNIISDNGTRIQAGNNVLIGTAETRSRSETHHQTQKSGLMRSGTGLSIGSKKETADAQSQSIEHTGSTVGSLKGGTDILAGRQYRQTGSSVSSPEGNTLIAAQSIDIEAARNRFDSQTDRTYEQNGLTVSLSTPVTDLAQQIHSVVQSSRQIGQSKNSRVNAMAAANAGRQAYQAGKSAQNMAGKSQSAANQVSISITYGEQKNRQTTQIQANEAQASQIQSGGTTTLIATGAAEQSDINITGSDVAGKAGTLLIADHNINLQSAEQTGSERSKNQSQGWNAGAAVTFGQGSWSLGITAGGNIGRGYGNGDSLTHRHSRIGGTDGQTVLRSGGSTTLKGAQAAGRGVQIDARNLHIESVQDTGTYRGRQQNADLQITAGYGVSASGSYSQSSISADHASVSEQSGIFAGDDGYQINIGAHTGLKGGLITSAQTAADNGSNRFGTDTLTSADIRNHSRYEGKSFGLDGSAKAGGRTLGQGADNNPAQSRLTTVADKNGMGSTIGYGSDSGNQSSMTRSGINTRNITIADEAAQTALTGQTAEQTKAQIYTGTATDTAEQHTGRLKNVFDRERVENELNLQRTVSRNFNQNIQAANAEINKHLDGLKDQLEKGEISQTEYDSKVSNWQQGQVLLNSIASGLAAPVQSVSGIAAAAASPAAAYSIGQYFKSLAGQNKNGKLTAQQETARILSHAVLGAAVAASGGNDALAGALGAGGAEAAAPVLGRWLYGEADGSQLTAEQKATVAGITNLLGTAAGAAAGNSTADAAQGRLNAQNAVENNHLRKGQRSIKKAELRSCKGDYLCELKVDKKWEQIGLQNLRELYVACDKGINTAECNNLRNQIDTSTYQGKRDYNYPTGLEINGEVVAAIGVGAQVNGKITVSLGNRGSSVQAEGGIGLGIGAALSGGLSRQTRRFDIDENKALNISTEIVLGEKQFGTQANNSNATLSTKAEAEIKLGPWNNSFVIQGGRQYTDNQASSLYMGGEIKSSVKPQLGIGGMLRWDIWNGKSKRYEKIKQ</sequence>
<evidence type="ECO:0000256" key="4">
    <source>
        <dbReference type="ARBA" id="ARBA00023026"/>
    </source>
</evidence>
<evidence type="ECO:0000259" key="7">
    <source>
        <dbReference type="SMART" id="SM00912"/>
    </source>
</evidence>
<keyword evidence="2" id="KW-0800">Toxin</keyword>
<keyword evidence="10" id="KW-1185">Reference proteome</keyword>
<feature type="compositionally biased region" description="Polar residues" evidence="6">
    <location>
        <begin position="1643"/>
        <end position="1657"/>
    </location>
</feature>
<protein>
    <submittedName>
        <fullName evidence="8">Hemagglutinin repeat-containing protein</fullName>
    </submittedName>
</protein>
<dbReference type="InterPro" id="IPR008638">
    <property type="entry name" value="FhaB/CdiA-like_TPS"/>
</dbReference>
<evidence type="ECO:0000313" key="9">
    <source>
        <dbReference type="EMBL" id="WWY02276.1"/>
    </source>
</evidence>
<dbReference type="NCBIfam" id="TIGR01731">
    <property type="entry name" value="fil_hemag_20aa"/>
    <property type="match status" value="14"/>
</dbReference>
<dbReference type="SUPFAM" id="SSF51126">
    <property type="entry name" value="Pectin lyase-like"/>
    <property type="match status" value="1"/>
</dbReference>
<dbReference type="EMBL" id="CP146598">
    <property type="protein sequence ID" value="WWY02276.1"/>
    <property type="molecule type" value="Genomic_DNA"/>
</dbReference>
<dbReference type="EMBL" id="JAPQFL010000009">
    <property type="protein sequence ID" value="MDD9328735.1"/>
    <property type="molecule type" value="Genomic_DNA"/>
</dbReference>
<evidence type="ECO:0000256" key="3">
    <source>
        <dbReference type="ARBA" id="ARBA00022913"/>
    </source>
</evidence>
<dbReference type="InterPro" id="IPR008619">
    <property type="entry name" value="Filamentous_hemagglutn_rpt"/>
</dbReference>